<dbReference type="CDD" id="cd02885">
    <property type="entry name" value="NUDIX_IPP_Isomerase"/>
    <property type="match status" value="1"/>
</dbReference>
<comment type="subcellular location">
    <subcellularLocation>
        <location evidence="10">Cytoplasm</location>
    </subcellularLocation>
</comment>
<comment type="cofactor">
    <cofactor evidence="10">
        <name>Mg(2+)</name>
        <dbReference type="ChEBI" id="CHEBI:18420"/>
    </cofactor>
    <text evidence="10">Binds 1 Mg(2+) ion per subunit. The magnesium ion binds only when substrate is bound.</text>
</comment>
<evidence type="ECO:0000256" key="5">
    <source>
        <dbReference type="ARBA" id="ARBA00022723"/>
    </source>
</evidence>
<dbReference type="EC" id="5.3.3.2" evidence="3 10"/>
<evidence type="ECO:0000256" key="8">
    <source>
        <dbReference type="ARBA" id="ARBA00023229"/>
    </source>
</evidence>
<dbReference type="AlphaFoldDB" id="A0AAP4LD89"/>
<dbReference type="PIRSF" id="PIRSF018427">
    <property type="entry name" value="Isopntndiph_ism"/>
    <property type="match status" value="1"/>
</dbReference>
<dbReference type="GO" id="GO:0046872">
    <property type="term" value="F:metal ion binding"/>
    <property type="evidence" value="ECO:0007669"/>
    <property type="project" value="UniProtKB-KW"/>
</dbReference>
<keyword evidence="4 10" id="KW-0963">Cytoplasm</keyword>
<proteinExistence type="inferred from homology"/>
<dbReference type="EMBL" id="JASSOM010000092">
    <property type="protein sequence ID" value="MDK9366121.1"/>
    <property type="molecule type" value="Genomic_DNA"/>
</dbReference>
<evidence type="ECO:0000256" key="11">
    <source>
        <dbReference type="PIRSR" id="PIRSR018427-1"/>
    </source>
</evidence>
<evidence type="ECO:0000256" key="1">
    <source>
        <dbReference type="ARBA" id="ARBA00004826"/>
    </source>
</evidence>
<accession>A0AAP4LD89</accession>
<comment type="similarity">
    <text evidence="2 10">Belongs to the IPP isomerase type 1 family.</text>
</comment>
<dbReference type="GO" id="GO:0008299">
    <property type="term" value="P:isoprenoid biosynthetic process"/>
    <property type="evidence" value="ECO:0007669"/>
    <property type="project" value="UniProtKB-UniRule"/>
</dbReference>
<feature type="binding site" evidence="10">
    <location>
        <position position="88"/>
    </location>
    <ligand>
        <name>Mg(2+)</name>
        <dbReference type="ChEBI" id="CHEBI:18420"/>
    </ligand>
</feature>
<feature type="binding site" evidence="10">
    <location>
        <position position="117"/>
    </location>
    <ligand>
        <name>Mn(2+)</name>
        <dbReference type="ChEBI" id="CHEBI:29035"/>
    </ligand>
</feature>
<evidence type="ECO:0000256" key="3">
    <source>
        <dbReference type="ARBA" id="ARBA00012057"/>
    </source>
</evidence>
<feature type="binding site" evidence="10">
    <location>
        <position position="33"/>
    </location>
    <ligand>
        <name>Mn(2+)</name>
        <dbReference type="ChEBI" id="CHEBI:29035"/>
    </ligand>
</feature>
<comment type="caution">
    <text evidence="13">The sequence shown here is derived from an EMBL/GenBank/DDBJ whole genome shotgun (WGS) entry which is preliminary data.</text>
</comment>
<dbReference type="Pfam" id="PF00293">
    <property type="entry name" value="NUDIX"/>
    <property type="match status" value="1"/>
</dbReference>
<gene>
    <name evidence="10 13" type="primary">idi</name>
    <name evidence="13" type="ORF">QQF32_23265</name>
</gene>
<comment type="cofactor">
    <cofactor evidence="10">
        <name>Mn(2+)</name>
        <dbReference type="ChEBI" id="CHEBI:29035"/>
    </cofactor>
    <text evidence="10">Binds 1 Mn(2+) ion per subunit.</text>
</comment>
<evidence type="ECO:0000259" key="12">
    <source>
        <dbReference type="PROSITE" id="PS51462"/>
    </source>
</evidence>
<feature type="domain" description="Nudix hydrolase" evidence="12">
    <location>
        <begin position="31"/>
        <end position="165"/>
    </location>
</feature>
<evidence type="ECO:0000256" key="6">
    <source>
        <dbReference type="ARBA" id="ARBA00022842"/>
    </source>
</evidence>
<feature type="binding site" evidence="10">
    <location>
        <position position="115"/>
    </location>
    <ligand>
        <name>Mn(2+)</name>
        <dbReference type="ChEBI" id="CHEBI:29035"/>
    </ligand>
</feature>
<dbReference type="GO" id="GO:0050992">
    <property type="term" value="P:dimethylallyl diphosphate biosynthetic process"/>
    <property type="evidence" value="ECO:0007669"/>
    <property type="project" value="UniProtKB-UniRule"/>
</dbReference>
<comment type="catalytic activity">
    <reaction evidence="10">
        <text>isopentenyl diphosphate = dimethylallyl diphosphate</text>
        <dbReference type="Rhea" id="RHEA:23284"/>
        <dbReference type="ChEBI" id="CHEBI:57623"/>
        <dbReference type="ChEBI" id="CHEBI:128769"/>
        <dbReference type="EC" id="5.3.3.2"/>
    </reaction>
</comment>
<dbReference type="InterPro" id="IPR015797">
    <property type="entry name" value="NUDIX_hydrolase-like_dom_sf"/>
</dbReference>
<reference evidence="13 14" key="1">
    <citation type="submission" date="2023-06" db="EMBL/GenBank/DDBJ databases">
        <title>Identification and characterization of antibiotic-resistant Gram-negative bacteria.</title>
        <authorList>
            <person name="Cho G.-S."/>
            <person name="Lee J."/>
            <person name="Tai E."/>
            <person name="Jeong S."/>
            <person name="Kim I."/>
            <person name="Kim B.-E."/>
            <person name="Jeong M.-I."/>
            <person name="Oh K.-K."/>
            <person name="Franz C.M.A.P."/>
        </authorList>
    </citation>
    <scope>NUCLEOTIDE SEQUENCE [LARGE SCALE GENOMIC DNA]</scope>
    <source>
        <strain evidence="13 14">V106_12</strain>
    </source>
</reference>
<dbReference type="GO" id="GO:0004452">
    <property type="term" value="F:isopentenyl-diphosphate delta-isomerase activity"/>
    <property type="evidence" value="ECO:0007669"/>
    <property type="project" value="UniProtKB-UniRule"/>
</dbReference>
<dbReference type="PROSITE" id="PS51462">
    <property type="entry name" value="NUDIX"/>
    <property type="match status" value="1"/>
</dbReference>
<keyword evidence="6 10" id="KW-0460">Magnesium</keyword>
<comment type="subunit">
    <text evidence="10">Homodimer.</text>
</comment>
<feature type="binding site" evidence="10">
    <location>
        <position position="26"/>
    </location>
    <ligand>
        <name>Mn(2+)</name>
        <dbReference type="ChEBI" id="CHEBI:29035"/>
    </ligand>
</feature>
<dbReference type="Gene3D" id="3.90.79.10">
    <property type="entry name" value="Nucleoside Triphosphate Pyrophosphohydrolase"/>
    <property type="match status" value="1"/>
</dbReference>
<dbReference type="NCBIfam" id="TIGR02150">
    <property type="entry name" value="IPP_isom_1"/>
    <property type="match status" value="1"/>
</dbReference>
<dbReference type="InterPro" id="IPR056375">
    <property type="entry name" value="Idi_bact"/>
</dbReference>
<dbReference type="HAMAP" id="MF_00202">
    <property type="entry name" value="Idi"/>
    <property type="match status" value="1"/>
</dbReference>
<evidence type="ECO:0000256" key="2">
    <source>
        <dbReference type="ARBA" id="ARBA00007579"/>
    </source>
</evidence>
<dbReference type="PANTHER" id="PTHR10885">
    <property type="entry name" value="ISOPENTENYL-DIPHOSPHATE DELTA-ISOMERASE"/>
    <property type="match status" value="1"/>
</dbReference>
<comment type="pathway">
    <text evidence="1 10">Isoprenoid biosynthesis; dimethylallyl diphosphate biosynthesis; dimethylallyl diphosphate from isopentenyl diphosphate: step 1/1.</text>
</comment>
<evidence type="ECO:0000313" key="14">
    <source>
        <dbReference type="Proteomes" id="UP001223214"/>
    </source>
</evidence>
<keyword evidence="5 10" id="KW-0479">Metal-binding</keyword>
<dbReference type="PANTHER" id="PTHR10885:SF0">
    <property type="entry name" value="ISOPENTENYL-DIPHOSPHATE DELTA-ISOMERASE"/>
    <property type="match status" value="1"/>
</dbReference>
<protein>
    <recommendedName>
        <fullName evidence="3 10">Isopentenyl-diphosphate Delta-isomerase</fullName>
        <shortName evidence="10">IPP isomerase</shortName>
        <ecNumber evidence="3 10">5.3.3.2</ecNumber>
    </recommendedName>
    <alternativeName>
        <fullName evidence="10">IPP:DMAPP isomerase</fullName>
    </alternativeName>
    <alternativeName>
        <fullName evidence="10">Isopentenyl pyrophosphate isomerase</fullName>
    </alternativeName>
</protein>
<evidence type="ECO:0000256" key="10">
    <source>
        <dbReference type="HAMAP-Rule" id="MF_00202"/>
    </source>
</evidence>
<keyword evidence="9 10" id="KW-0413">Isomerase</keyword>
<dbReference type="InterPro" id="IPR011876">
    <property type="entry name" value="IsopentenylPP_isomerase_typ1"/>
</dbReference>
<keyword evidence="8 10" id="KW-0414">Isoprene biosynthesis</keyword>
<dbReference type="Proteomes" id="UP001223214">
    <property type="component" value="Unassembled WGS sequence"/>
</dbReference>
<organism evidence="13 14">
    <name type="scientific">Lelliottia wanjuensis</name>
    <dbReference type="NCBI Taxonomy" id="3050585"/>
    <lineage>
        <taxon>Bacteria</taxon>
        <taxon>Pseudomonadati</taxon>
        <taxon>Pseudomonadota</taxon>
        <taxon>Gammaproteobacteria</taxon>
        <taxon>Enterobacterales</taxon>
        <taxon>Enterobacteriaceae</taxon>
        <taxon>Lelliottia</taxon>
    </lineage>
</organism>
<dbReference type="GO" id="GO:0005737">
    <property type="term" value="C:cytoplasm"/>
    <property type="evidence" value="ECO:0007669"/>
    <property type="project" value="UniProtKB-SubCell"/>
</dbReference>
<evidence type="ECO:0000256" key="4">
    <source>
        <dbReference type="ARBA" id="ARBA00022490"/>
    </source>
</evidence>
<feature type="binding site" evidence="10">
    <location>
        <position position="70"/>
    </location>
    <ligand>
        <name>Mn(2+)</name>
        <dbReference type="ChEBI" id="CHEBI:29035"/>
    </ligand>
</feature>
<dbReference type="InterPro" id="IPR000086">
    <property type="entry name" value="NUDIX_hydrolase_dom"/>
</dbReference>
<feature type="active site" evidence="10 11">
    <location>
        <position position="68"/>
    </location>
</feature>
<evidence type="ECO:0000313" key="13">
    <source>
        <dbReference type="EMBL" id="MDK9366121.1"/>
    </source>
</evidence>
<comment type="function">
    <text evidence="10">Catalyzes the 1,3-allylic rearrangement of the homoallylic substrate isopentenyl (IPP) to its highly electrophilic allylic isomer, dimethylallyl diphosphate (DMAPP).</text>
</comment>
<dbReference type="NCBIfam" id="NF002995">
    <property type="entry name" value="PRK03759.1"/>
    <property type="match status" value="1"/>
</dbReference>
<evidence type="ECO:0000256" key="9">
    <source>
        <dbReference type="ARBA" id="ARBA00023235"/>
    </source>
</evidence>
<name>A0AAP4LD89_9ENTR</name>
<keyword evidence="14" id="KW-1185">Reference proteome</keyword>
<dbReference type="RefSeq" id="WP_285150921.1">
    <property type="nucleotide sequence ID" value="NZ_JASSOM010000092.1"/>
</dbReference>
<keyword evidence="7 10" id="KW-0464">Manganese</keyword>
<feature type="active site" evidence="10 11">
    <location>
        <position position="117"/>
    </location>
</feature>
<evidence type="ECO:0000256" key="7">
    <source>
        <dbReference type="ARBA" id="ARBA00023211"/>
    </source>
</evidence>
<dbReference type="SUPFAM" id="SSF55811">
    <property type="entry name" value="Nudix"/>
    <property type="match status" value="1"/>
</dbReference>
<sequence length="183" mass="20419">MSIQEHVILVNDQGEVIGTQEKYAAHTSHTPLHLAFSTWLFNDQGECLVTRRALSKKAWPGVWTNSVCGHPQTGESTEHALIRRCRYEIGAEIAHLTPVAVDFRYCETDPSGIVENEICPVFAAKLVGTLRLNPDEVMAVQWVELESLLCAINATPWAFSPWMVSQVAIAHKKLRQFAADLQP</sequence>
<dbReference type="FunFam" id="3.90.79.10:FF:000009">
    <property type="entry name" value="Isopentenyl-diphosphate Delta-isomerase"/>
    <property type="match status" value="1"/>
</dbReference>